<evidence type="ECO:0000313" key="3">
    <source>
        <dbReference type="Proteomes" id="UP000297703"/>
    </source>
</evidence>
<gene>
    <name evidence="2" type="ORF">DR999_PMT15941</name>
</gene>
<evidence type="ECO:0000256" key="1">
    <source>
        <dbReference type="SAM" id="MobiDB-lite"/>
    </source>
</evidence>
<organism evidence="2 3">
    <name type="scientific">Platysternon megacephalum</name>
    <name type="common">big-headed turtle</name>
    <dbReference type="NCBI Taxonomy" id="55544"/>
    <lineage>
        <taxon>Eukaryota</taxon>
        <taxon>Metazoa</taxon>
        <taxon>Chordata</taxon>
        <taxon>Craniata</taxon>
        <taxon>Vertebrata</taxon>
        <taxon>Euteleostomi</taxon>
        <taxon>Archelosauria</taxon>
        <taxon>Testudinata</taxon>
        <taxon>Testudines</taxon>
        <taxon>Cryptodira</taxon>
        <taxon>Durocryptodira</taxon>
        <taxon>Testudinoidea</taxon>
        <taxon>Platysternidae</taxon>
        <taxon>Platysternon</taxon>
    </lineage>
</organism>
<protein>
    <submittedName>
        <fullName evidence="2">WD repeat-containing protein 61</fullName>
    </submittedName>
</protein>
<sequence length="109" mass="12079">MVQSGRKILLYQSNKPHTCRSGSRNRALQVKTKTTTTGAERSSLSSAIDPCILNCKPQIKGNMHTKFLLPLKATAKSPPIDTNRSRLGPLKIVTVLNYTVLFKYSSVYV</sequence>
<reference evidence="2 3" key="1">
    <citation type="submission" date="2019-04" db="EMBL/GenBank/DDBJ databases">
        <title>Draft genome of the big-headed turtle Platysternon megacephalum.</title>
        <authorList>
            <person name="Gong S."/>
        </authorList>
    </citation>
    <scope>NUCLEOTIDE SEQUENCE [LARGE SCALE GENOMIC DNA]</scope>
    <source>
        <strain evidence="2">DO16091913</strain>
        <tissue evidence="2">Muscle</tissue>
    </source>
</reference>
<proteinExistence type="predicted"/>
<dbReference type="Proteomes" id="UP000297703">
    <property type="component" value="Unassembled WGS sequence"/>
</dbReference>
<reference evidence="2 3" key="2">
    <citation type="submission" date="2019-04" db="EMBL/GenBank/DDBJ databases">
        <title>The genome sequence of big-headed turtle.</title>
        <authorList>
            <person name="Gong S."/>
        </authorList>
    </citation>
    <scope>NUCLEOTIDE SEQUENCE [LARGE SCALE GENOMIC DNA]</scope>
    <source>
        <strain evidence="2">DO16091913</strain>
        <tissue evidence="2">Muscle</tissue>
    </source>
</reference>
<dbReference type="EMBL" id="QXTE01000210">
    <property type="protein sequence ID" value="TFK01786.1"/>
    <property type="molecule type" value="Genomic_DNA"/>
</dbReference>
<accession>A0A4D9DV65</accession>
<dbReference type="AlphaFoldDB" id="A0A4D9DV65"/>
<comment type="caution">
    <text evidence="2">The sequence shown here is derived from an EMBL/GenBank/DDBJ whole genome shotgun (WGS) entry which is preliminary data.</text>
</comment>
<feature type="region of interest" description="Disordered" evidence="1">
    <location>
        <begin position="15"/>
        <end position="39"/>
    </location>
</feature>
<keyword evidence="3" id="KW-1185">Reference proteome</keyword>
<evidence type="ECO:0000313" key="2">
    <source>
        <dbReference type="EMBL" id="TFK01786.1"/>
    </source>
</evidence>
<name>A0A4D9DV65_9SAUR</name>